<feature type="compositionally biased region" description="Basic residues" evidence="1">
    <location>
        <begin position="15"/>
        <end position="26"/>
    </location>
</feature>
<gene>
    <name evidence="2" type="ORF">JAAARDRAFT_208177</name>
</gene>
<sequence>MGLISPNMIHDQSPRHRFSLSSKRSRTPKDPKDPNKPLQVCLYIFPNDEWELGWTIRGPKPGSDDSIIQRRIQYHKDQYPTWTAGTWTTLRPARDLGDAIEIPVSVMSLKERQVLEEICGIFGSMVAEEKLVWDSRQWIDAILLRCSYWEIMTGEEYHTTMEKARSQIRPPSSPSSRTSTVSVPFHDMSTD</sequence>
<name>A0A067PQ40_9AGAM</name>
<dbReference type="EMBL" id="KL197723">
    <property type="protein sequence ID" value="KDQ55915.1"/>
    <property type="molecule type" value="Genomic_DNA"/>
</dbReference>
<evidence type="ECO:0000256" key="1">
    <source>
        <dbReference type="SAM" id="MobiDB-lite"/>
    </source>
</evidence>
<reference evidence="3" key="1">
    <citation type="journal article" date="2014" name="Proc. Natl. Acad. Sci. U.S.A.">
        <title>Extensive sampling of basidiomycete genomes demonstrates inadequacy of the white-rot/brown-rot paradigm for wood decay fungi.</title>
        <authorList>
            <person name="Riley R."/>
            <person name="Salamov A.A."/>
            <person name="Brown D.W."/>
            <person name="Nagy L.G."/>
            <person name="Floudas D."/>
            <person name="Held B.W."/>
            <person name="Levasseur A."/>
            <person name="Lombard V."/>
            <person name="Morin E."/>
            <person name="Otillar R."/>
            <person name="Lindquist E.A."/>
            <person name="Sun H."/>
            <person name="LaButti K.M."/>
            <person name="Schmutz J."/>
            <person name="Jabbour D."/>
            <person name="Luo H."/>
            <person name="Baker S.E."/>
            <person name="Pisabarro A.G."/>
            <person name="Walton J.D."/>
            <person name="Blanchette R.A."/>
            <person name="Henrissat B."/>
            <person name="Martin F."/>
            <person name="Cullen D."/>
            <person name="Hibbett D.S."/>
            <person name="Grigoriev I.V."/>
        </authorList>
    </citation>
    <scope>NUCLEOTIDE SEQUENCE [LARGE SCALE GENOMIC DNA]</scope>
    <source>
        <strain evidence="3">MUCL 33604</strain>
    </source>
</reference>
<keyword evidence="3" id="KW-1185">Reference proteome</keyword>
<accession>A0A067PQ40</accession>
<dbReference type="HOGENOM" id="CLU_1421602_0_0_1"/>
<organism evidence="2 3">
    <name type="scientific">Jaapia argillacea MUCL 33604</name>
    <dbReference type="NCBI Taxonomy" id="933084"/>
    <lineage>
        <taxon>Eukaryota</taxon>
        <taxon>Fungi</taxon>
        <taxon>Dikarya</taxon>
        <taxon>Basidiomycota</taxon>
        <taxon>Agaricomycotina</taxon>
        <taxon>Agaricomycetes</taxon>
        <taxon>Agaricomycetidae</taxon>
        <taxon>Jaapiales</taxon>
        <taxon>Jaapiaceae</taxon>
        <taxon>Jaapia</taxon>
    </lineage>
</organism>
<feature type="compositionally biased region" description="Low complexity" evidence="1">
    <location>
        <begin position="174"/>
        <end position="184"/>
    </location>
</feature>
<protein>
    <submittedName>
        <fullName evidence="2">Uncharacterized protein</fullName>
    </submittedName>
</protein>
<dbReference type="Proteomes" id="UP000027265">
    <property type="component" value="Unassembled WGS sequence"/>
</dbReference>
<feature type="region of interest" description="Disordered" evidence="1">
    <location>
        <begin position="1"/>
        <end position="37"/>
    </location>
</feature>
<dbReference type="InParanoid" id="A0A067PQ40"/>
<dbReference type="AlphaFoldDB" id="A0A067PQ40"/>
<evidence type="ECO:0000313" key="2">
    <source>
        <dbReference type="EMBL" id="KDQ55915.1"/>
    </source>
</evidence>
<feature type="region of interest" description="Disordered" evidence="1">
    <location>
        <begin position="162"/>
        <end position="191"/>
    </location>
</feature>
<evidence type="ECO:0000313" key="3">
    <source>
        <dbReference type="Proteomes" id="UP000027265"/>
    </source>
</evidence>
<proteinExistence type="predicted"/>